<name>A0A6T5TA83_9CHLO</name>
<feature type="region of interest" description="Disordered" evidence="1">
    <location>
        <begin position="278"/>
        <end position="304"/>
    </location>
</feature>
<evidence type="ECO:0000256" key="1">
    <source>
        <dbReference type="SAM" id="MobiDB-lite"/>
    </source>
</evidence>
<accession>A0A6T5TA83</accession>
<organism evidence="2">
    <name type="scientific">Ostreococcus mediterraneus</name>
    <dbReference type="NCBI Taxonomy" id="1486918"/>
    <lineage>
        <taxon>Eukaryota</taxon>
        <taxon>Viridiplantae</taxon>
        <taxon>Chlorophyta</taxon>
        <taxon>Mamiellophyceae</taxon>
        <taxon>Mamiellales</taxon>
        <taxon>Bathycoccaceae</taxon>
        <taxon>Ostreococcus</taxon>
    </lineage>
</organism>
<proteinExistence type="inferred from homology"/>
<protein>
    <submittedName>
        <fullName evidence="2">Uncharacterized protein</fullName>
    </submittedName>
</protein>
<dbReference type="Pfam" id="PF03883">
    <property type="entry name" value="H2O2_YaaD"/>
    <property type="match status" value="1"/>
</dbReference>
<sequence>MRASTSTSASTAPGPFVVVLSPAKALNERAMTSAQSEIVRVSTPRFAERANALAACAKKELSAGKIKSLMGVSDAIASLNAKRFQTFEKATKKPCVLAFDGPAFKHLDAPSFTTVDEVEYLQRHLRILSGLYGTLKPYDDVAPYRLEMGTKWAAGDAKDLYEYWGDDIANALVDDVEALAKESNSSTPFVVNCASQEYFKSVKLDVLKTRGVPVYTMTFPGPSVYAKQARGAMVRHCVDAKVRAPEDLKTFQGVDGEWRFDAKASTEFNFVFTRGAAAKTATAKRPASATKKTLDQSKRAKAGG</sequence>
<dbReference type="GO" id="GO:0033194">
    <property type="term" value="P:response to hydroperoxide"/>
    <property type="evidence" value="ECO:0007669"/>
    <property type="project" value="TreeGrafter"/>
</dbReference>
<dbReference type="PANTHER" id="PTHR30283:SF4">
    <property type="entry name" value="PEROXIDE STRESS RESISTANCE PROTEIN YAAA"/>
    <property type="match status" value="1"/>
</dbReference>
<dbReference type="EMBL" id="HBFF01001006">
    <property type="protein sequence ID" value="CAD8727891.1"/>
    <property type="molecule type" value="Transcribed_RNA"/>
</dbReference>
<dbReference type="HAMAP" id="MF_00652">
    <property type="entry name" value="UPF0246"/>
    <property type="match status" value="1"/>
</dbReference>
<evidence type="ECO:0000313" key="2">
    <source>
        <dbReference type="EMBL" id="CAD8727891.1"/>
    </source>
</evidence>
<feature type="compositionally biased region" description="Low complexity" evidence="1">
    <location>
        <begin position="278"/>
        <end position="291"/>
    </location>
</feature>
<dbReference type="AlphaFoldDB" id="A0A6T5TA83"/>
<dbReference type="PANTHER" id="PTHR30283">
    <property type="entry name" value="PEROXIDE STRESS RESPONSE PROTEIN YAAA"/>
    <property type="match status" value="1"/>
</dbReference>
<gene>
    <name evidence="2" type="ORF">OMED0936_LOCUS815</name>
</gene>
<dbReference type="GO" id="GO:0005829">
    <property type="term" value="C:cytosol"/>
    <property type="evidence" value="ECO:0007669"/>
    <property type="project" value="TreeGrafter"/>
</dbReference>
<reference evidence="2" key="1">
    <citation type="submission" date="2021-01" db="EMBL/GenBank/DDBJ databases">
        <authorList>
            <person name="Corre E."/>
            <person name="Pelletier E."/>
            <person name="Niang G."/>
            <person name="Scheremetjew M."/>
            <person name="Finn R."/>
            <person name="Kale V."/>
            <person name="Holt S."/>
            <person name="Cochrane G."/>
            <person name="Meng A."/>
            <person name="Brown T."/>
            <person name="Cohen L."/>
        </authorList>
    </citation>
    <scope>NUCLEOTIDE SEQUENCE</scope>
    <source>
        <strain evidence="2">Clade-D-RCC2573</strain>
    </source>
</reference>
<dbReference type="InterPro" id="IPR005583">
    <property type="entry name" value="YaaA"/>
</dbReference>